<evidence type="ECO:0000313" key="11">
    <source>
        <dbReference type="Proteomes" id="UP001374579"/>
    </source>
</evidence>
<dbReference type="InterPro" id="IPR017850">
    <property type="entry name" value="Alkaline_phosphatase_core_sf"/>
</dbReference>
<dbReference type="PANTHER" id="PTHR10342:SF274">
    <property type="entry name" value="ARYLSULFATASE B"/>
    <property type="match status" value="1"/>
</dbReference>
<keyword evidence="4" id="KW-0378">Hydrolase</keyword>
<feature type="compositionally biased region" description="Gly residues" evidence="7">
    <location>
        <begin position="511"/>
        <end position="536"/>
    </location>
</feature>
<comment type="caution">
    <text evidence="10">The sequence shown here is derived from an EMBL/GenBank/DDBJ whole genome shotgun (WGS) entry which is preliminary data.</text>
</comment>
<gene>
    <name evidence="10" type="ORF">V1264_010198</name>
</gene>
<protein>
    <recommendedName>
        <fullName evidence="9">Sulfatase N-terminal domain-containing protein</fullName>
    </recommendedName>
</protein>
<evidence type="ECO:0000256" key="2">
    <source>
        <dbReference type="ARBA" id="ARBA00008779"/>
    </source>
</evidence>
<evidence type="ECO:0000259" key="9">
    <source>
        <dbReference type="Pfam" id="PF00884"/>
    </source>
</evidence>
<evidence type="ECO:0000313" key="10">
    <source>
        <dbReference type="EMBL" id="KAK7090394.1"/>
    </source>
</evidence>
<dbReference type="Proteomes" id="UP001374579">
    <property type="component" value="Unassembled WGS sequence"/>
</dbReference>
<keyword evidence="6" id="KW-0325">Glycoprotein</keyword>
<keyword evidence="11" id="KW-1185">Reference proteome</keyword>
<comment type="similarity">
    <text evidence="2">Belongs to the sulfatase family.</text>
</comment>
<dbReference type="GO" id="GO:0046872">
    <property type="term" value="F:metal ion binding"/>
    <property type="evidence" value="ECO:0007669"/>
    <property type="project" value="UniProtKB-KW"/>
</dbReference>
<keyword evidence="8" id="KW-0732">Signal</keyword>
<dbReference type="EMBL" id="JBAMIC010000024">
    <property type="protein sequence ID" value="KAK7090394.1"/>
    <property type="molecule type" value="Genomic_DNA"/>
</dbReference>
<comment type="cofactor">
    <cofactor evidence="1">
        <name>Ca(2+)</name>
        <dbReference type="ChEBI" id="CHEBI:29108"/>
    </cofactor>
</comment>
<evidence type="ECO:0000256" key="5">
    <source>
        <dbReference type="ARBA" id="ARBA00022837"/>
    </source>
</evidence>
<dbReference type="CDD" id="cd16029">
    <property type="entry name" value="4-S"/>
    <property type="match status" value="1"/>
</dbReference>
<evidence type="ECO:0000256" key="7">
    <source>
        <dbReference type="SAM" id="MobiDB-lite"/>
    </source>
</evidence>
<dbReference type="GO" id="GO:0008484">
    <property type="term" value="F:sulfuric ester hydrolase activity"/>
    <property type="evidence" value="ECO:0007669"/>
    <property type="project" value="InterPro"/>
</dbReference>
<dbReference type="Gene3D" id="3.40.720.10">
    <property type="entry name" value="Alkaline Phosphatase, subunit A"/>
    <property type="match status" value="1"/>
</dbReference>
<evidence type="ECO:0000256" key="4">
    <source>
        <dbReference type="ARBA" id="ARBA00022801"/>
    </source>
</evidence>
<name>A0AAN9G0E0_9CAEN</name>
<reference evidence="10 11" key="1">
    <citation type="submission" date="2024-02" db="EMBL/GenBank/DDBJ databases">
        <title>Chromosome-scale genome assembly of the rough periwinkle Littorina saxatilis.</title>
        <authorList>
            <person name="De Jode A."/>
            <person name="Faria R."/>
            <person name="Formenti G."/>
            <person name="Sims Y."/>
            <person name="Smith T.P."/>
            <person name="Tracey A."/>
            <person name="Wood J.M.D."/>
            <person name="Zagrodzka Z.B."/>
            <person name="Johannesson K."/>
            <person name="Butlin R.K."/>
            <person name="Leder E.H."/>
        </authorList>
    </citation>
    <scope>NUCLEOTIDE SEQUENCE [LARGE SCALE GENOMIC DNA]</scope>
    <source>
        <strain evidence="10">Snail1</strain>
        <tissue evidence="10">Muscle</tissue>
    </source>
</reference>
<sequence length="581" mass="64690">MARPLAAWLLLAALSVTSHANSDVRAPPNIILMVGDDIGWADVQRHDPEMRTPNLERMATRGRELTHNYVLPTCAPTRSALLTARYPYTYGMQVNDITGTRLAWLNETLTLLPATMRDLGYRTHMIGKWHLGFCDWSLTPTRRGFDSFYGFFSGAQGYFNHSGNGDHAYDFRDNDEIVWSARGHYSTELHTARAQSIIRNSSASNTPFFLYMAYQNAHAPWEVKQDYVDRYCSHVTNDTRRLHCGMVAAMDESIGNITQTLQDEGVYDNTIVVFMSDNGGPIGGSAFNWPLRGQKATLWEGGVRSYTVIDSPLITQQPGQGYDGLFHAVDWYPTLVTAAGGSPPAGQDGIAMWQELLTNTPTPTSRDEFVYNIDDKNRRAALRWNKWKLTQGKPGRKYNGWYPPPSLLRQGEAWEEVKGRTLNRWQLFDLDADPAERYDVSEVSSNMGVVATMKRKLNDYRRRLQPYDEAPRSRLGSQLARQNGAYTPGFCNPSEGRPRAGSDSRREGSEQGRGGRNRGNGGRNRGQGGRNRGNGGRNRETGGRNRGQGGRNRGSGGRNQGGGGRRGGRGRGRNQNGGNGI</sequence>
<feature type="region of interest" description="Disordered" evidence="7">
    <location>
        <begin position="466"/>
        <end position="581"/>
    </location>
</feature>
<feature type="compositionally biased region" description="Basic and acidic residues" evidence="7">
    <location>
        <begin position="496"/>
        <end position="510"/>
    </location>
</feature>
<feature type="signal peptide" evidence="8">
    <location>
        <begin position="1"/>
        <end position="20"/>
    </location>
</feature>
<evidence type="ECO:0000256" key="1">
    <source>
        <dbReference type="ARBA" id="ARBA00001913"/>
    </source>
</evidence>
<dbReference type="Pfam" id="PF00884">
    <property type="entry name" value="Sulfatase"/>
    <property type="match status" value="1"/>
</dbReference>
<keyword evidence="5" id="KW-0106">Calcium</keyword>
<dbReference type="Gene3D" id="3.30.1120.10">
    <property type="match status" value="1"/>
</dbReference>
<dbReference type="InterPro" id="IPR000917">
    <property type="entry name" value="Sulfatase_N"/>
</dbReference>
<dbReference type="PROSITE" id="PS00149">
    <property type="entry name" value="SULFATASE_2"/>
    <property type="match status" value="1"/>
</dbReference>
<feature type="domain" description="Sulfatase N-terminal" evidence="9">
    <location>
        <begin position="28"/>
        <end position="340"/>
    </location>
</feature>
<evidence type="ECO:0000256" key="8">
    <source>
        <dbReference type="SAM" id="SignalP"/>
    </source>
</evidence>
<keyword evidence="3" id="KW-0479">Metal-binding</keyword>
<proteinExistence type="inferred from homology"/>
<feature type="compositionally biased region" description="Polar residues" evidence="7">
    <location>
        <begin position="475"/>
        <end position="485"/>
    </location>
</feature>
<evidence type="ECO:0000256" key="3">
    <source>
        <dbReference type="ARBA" id="ARBA00022723"/>
    </source>
</evidence>
<feature type="compositionally biased region" description="Gly residues" evidence="7">
    <location>
        <begin position="544"/>
        <end position="565"/>
    </location>
</feature>
<accession>A0AAN9G0E0</accession>
<dbReference type="InterPro" id="IPR024607">
    <property type="entry name" value="Sulfatase_CS"/>
</dbReference>
<dbReference type="AlphaFoldDB" id="A0AAN9G0E0"/>
<organism evidence="10 11">
    <name type="scientific">Littorina saxatilis</name>
    <dbReference type="NCBI Taxonomy" id="31220"/>
    <lineage>
        <taxon>Eukaryota</taxon>
        <taxon>Metazoa</taxon>
        <taxon>Spiralia</taxon>
        <taxon>Lophotrochozoa</taxon>
        <taxon>Mollusca</taxon>
        <taxon>Gastropoda</taxon>
        <taxon>Caenogastropoda</taxon>
        <taxon>Littorinimorpha</taxon>
        <taxon>Littorinoidea</taxon>
        <taxon>Littorinidae</taxon>
        <taxon>Littorina</taxon>
    </lineage>
</organism>
<feature type="chain" id="PRO_5042907129" description="Sulfatase N-terminal domain-containing protein" evidence="8">
    <location>
        <begin position="21"/>
        <end position="581"/>
    </location>
</feature>
<evidence type="ECO:0000256" key="6">
    <source>
        <dbReference type="ARBA" id="ARBA00023180"/>
    </source>
</evidence>
<dbReference type="PANTHER" id="PTHR10342">
    <property type="entry name" value="ARYLSULFATASE"/>
    <property type="match status" value="1"/>
</dbReference>
<dbReference type="InterPro" id="IPR047115">
    <property type="entry name" value="ARSB"/>
</dbReference>
<dbReference type="SUPFAM" id="SSF53649">
    <property type="entry name" value="Alkaline phosphatase-like"/>
    <property type="match status" value="1"/>
</dbReference>